<evidence type="ECO:0000313" key="9">
    <source>
        <dbReference type="Proteomes" id="UP001267710"/>
    </source>
</evidence>
<dbReference type="PROSITE" id="PS50111">
    <property type="entry name" value="CHEMOTAXIS_TRANSDUC_2"/>
    <property type="match status" value="1"/>
</dbReference>
<dbReference type="SMART" id="SM00283">
    <property type="entry name" value="MA"/>
    <property type="match status" value="1"/>
</dbReference>
<organism evidence="8 9">
    <name type="scientific">Paracidovorax wautersii</name>
    <dbReference type="NCBI Taxonomy" id="1177982"/>
    <lineage>
        <taxon>Bacteria</taxon>
        <taxon>Pseudomonadati</taxon>
        <taxon>Pseudomonadota</taxon>
        <taxon>Betaproteobacteria</taxon>
        <taxon>Burkholderiales</taxon>
        <taxon>Comamonadaceae</taxon>
        <taxon>Paracidovorax</taxon>
    </lineage>
</organism>
<comment type="similarity">
    <text evidence="2">Belongs to the methyl-accepting chemotaxis (MCP) protein family.</text>
</comment>
<comment type="caution">
    <text evidence="8">The sequence shown here is derived from an EMBL/GenBank/DDBJ whole genome shotgun (WGS) entry which is preliminary data.</text>
</comment>
<dbReference type="EMBL" id="JAVIZX010000001">
    <property type="protein sequence ID" value="MDR6216402.1"/>
    <property type="molecule type" value="Genomic_DNA"/>
</dbReference>
<dbReference type="Proteomes" id="UP001267710">
    <property type="component" value="Unassembled WGS sequence"/>
</dbReference>
<keyword evidence="1" id="KW-0488">Methylation</keyword>
<accession>A0ABU1IGR6</accession>
<dbReference type="InterPro" id="IPR024478">
    <property type="entry name" value="HlyB_4HB_MCP"/>
</dbReference>
<reference evidence="8 9" key="1">
    <citation type="submission" date="2023-08" db="EMBL/GenBank/DDBJ databases">
        <title>Functional and genomic diversity of the sorghum phyllosphere microbiome.</title>
        <authorList>
            <person name="Shade A."/>
        </authorList>
    </citation>
    <scope>NUCLEOTIDE SEQUENCE [LARGE SCALE GENOMIC DNA]</scope>
    <source>
        <strain evidence="8 9">SORGH_AS_0335</strain>
    </source>
</reference>
<proteinExistence type="inferred from homology"/>
<dbReference type="Pfam" id="PF12729">
    <property type="entry name" value="4HB_MCP_1"/>
    <property type="match status" value="1"/>
</dbReference>
<name>A0ABU1IGR6_9BURK</name>
<dbReference type="SUPFAM" id="SSF58104">
    <property type="entry name" value="Methyl-accepting chemotaxis protein (MCP) signaling domain"/>
    <property type="match status" value="1"/>
</dbReference>
<evidence type="ECO:0000256" key="1">
    <source>
        <dbReference type="ARBA" id="ARBA00022481"/>
    </source>
</evidence>
<dbReference type="RefSeq" id="WP_309831777.1">
    <property type="nucleotide sequence ID" value="NZ_JAVIZX010000001.1"/>
</dbReference>
<dbReference type="CDD" id="cd06225">
    <property type="entry name" value="HAMP"/>
    <property type="match status" value="1"/>
</dbReference>
<dbReference type="PANTHER" id="PTHR43531">
    <property type="entry name" value="PROTEIN ICFG"/>
    <property type="match status" value="1"/>
</dbReference>
<protein>
    <submittedName>
        <fullName evidence="8">Methyl-accepting chemotaxis protein</fullName>
    </submittedName>
</protein>
<keyword evidence="5" id="KW-0812">Transmembrane</keyword>
<dbReference type="Pfam" id="PF00672">
    <property type="entry name" value="HAMP"/>
    <property type="match status" value="1"/>
</dbReference>
<dbReference type="PROSITE" id="PS50885">
    <property type="entry name" value="HAMP"/>
    <property type="match status" value="1"/>
</dbReference>
<evidence type="ECO:0000259" key="6">
    <source>
        <dbReference type="PROSITE" id="PS50111"/>
    </source>
</evidence>
<sequence>MFQRVRIAQKLWLAVFLIVVALAGVVGLAGYRTVQVQAQADAIAREMQARVSAAMRWSGLTETNAARTQALIVSGDPAVEAEFKDLIAATSAQITTVQKSLESMALADADEAQMAKIAEARKTMIDLRGQARQTKAAGRQDEAVALVKQRYDPAVGTYLQALRDFVRLQEQTAQARLAEMAAARTLTLQIAGVAVVALLLAIVAGAHYLIGSIQRPLAQANDLAARIAGGDLSAQGTVTRGDEFGDLLRSQYAMSEALAGVVQQVRHSTDSIAIASAEIATGNHDLSSRTEQTSSNLQETAAAMEQFTSTLQQSASSAQQASGLAANATGVARRGGEVVTQVVSTMEDIHHSSKKIADIIGVIDGIAFQTNILALNAAVEAARAGEQGRGFAVVAGEVRSLAQRSAEAAKEIKQLIGTSVERVEAGSRLVRDAGTTMEDIVRSVQRVNDMIGEITAAASEQSAGIGQVNQSVGQLDQMTQQNAALVEESAAAAQSLREQAEQLARTVAVFKVPGGAPAPAVAAASASVAASGSATAAASRSTPALGAEGRATAPAAGKSAAAALRSPHAAQPVAAAAGKPAQASAAAAARQPALAGQGGNDDWESF</sequence>
<feature type="domain" description="Methyl-accepting transducer" evidence="6">
    <location>
        <begin position="268"/>
        <end position="497"/>
    </location>
</feature>
<dbReference type="CDD" id="cd19411">
    <property type="entry name" value="MCP2201-like_sensor"/>
    <property type="match status" value="1"/>
</dbReference>
<evidence type="ECO:0000256" key="5">
    <source>
        <dbReference type="SAM" id="Phobius"/>
    </source>
</evidence>
<feature type="region of interest" description="Disordered" evidence="4">
    <location>
        <begin position="540"/>
        <end position="606"/>
    </location>
</feature>
<evidence type="ECO:0000313" key="8">
    <source>
        <dbReference type="EMBL" id="MDR6216402.1"/>
    </source>
</evidence>
<dbReference type="Pfam" id="PF00015">
    <property type="entry name" value="MCPsignal"/>
    <property type="match status" value="1"/>
</dbReference>
<dbReference type="CDD" id="cd11386">
    <property type="entry name" value="MCP_signal"/>
    <property type="match status" value="1"/>
</dbReference>
<dbReference type="InterPro" id="IPR003660">
    <property type="entry name" value="HAMP_dom"/>
</dbReference>
<feature type="transmembrane region" description="Helical" evidence="5">
    <location>
        <begin position="12"/>
        <end position="31"/>
    </location>
</feature>
<keyword evidence="3" id="KW-0807">Transducer</keyword>
<keyword evidence="9" id="KW-1185">Reference proteome</keyword>
<feature type="compositionally biased region" description="Low complexity" evidence="4">
    <location>
        <begin position="551"/>
        <end position="595"/>
    </location>
</feature>
<evidence type="ECO:0000256" key="2">
    <source>
        <dbReference type="ARBA" id="ARBA00029447"/>
    </source>
</evidence>
<evidence type="ECO:0000259" key="7">
    <source>
        <dbReference type="PROSITE" id="PS50885"/>
    </source>
</evidence>
<feature type="domain" description="HAMP" evidence="7">
    <location>
        <begin position="211"/>
        <end position="263"/>
    </location>
</feature>
<gene>
    <name evidence="8" type="ORF">QE399_004091</name>
</gene>
<keyword evidence="5" id="KW-0472">Membrane</keyword>
<dbReference type="InterPro" id="IPR051310">
    <property type="entry name" value="MCP_chemotaxis"/>
</dbReference>
<dbReference type="InterPro" id="IPR004089">
    <property type="entry name" value="MCPsignal_dom"/>
</dbReference>
<feature type="transmembrane region" description="Helical" evidence="5">
    <location>
        <begin position="186"/>
        <end position="210"/>
    </location>
</feature>
<keyword evidence="5" id="KW-1133">Transmembrane helix</keyword>
<evidence type="ECO:0000256" key="4">
    <source>
        <dbReference type="SAM" id="MobiDB-lite"/>
    </source>
</evidence>
<evidence type="ECO:0000256" key="3">
    <source>
        <dbReference type="PROSITE-ProRule" id="PRU00284"/>
    </source>
</evidence>
<dbReference type="SMART" id="SM00304">
    <property type="entry name" value="HAMP"/>
    <property type="match status" value="1"/>
</dbReference>
<dbReference type="Gene3D" id="1.10.287.950">
    <property type="entry name" value="Methyl-accepting chemotaxis protein"/>
    <property type="match status" value="1"/>
</dbReference>
<dbReference type="PANTHER" id="PTHR43531:SF14">
    <property type="entry name" value="METHYL-ACCEPTING CHEMOTAXIS PROTEIN I-RELATED"/>
    <property type="match status" value="1"/>
</dbReference>
<dbReference type="InterPro" id="IPR047347">
    <property type="entry name" value="YvaQ-like_sensor"/>
</dbReference>